<feature type="compositionally biased region" description="Polar residues" evidence="1">
    <location>
        <begin position="282"/>
        <end position="296"/>
    </location>
</feature>
<evidence type="ECO:0000256" key="2">
    <source>
        <dbReference type="SAM" id="Phobius"/>
    </source>
</evidence>
<evidence type="ECO:0000313" key="4">
    <source>
        <dbReference type="Proteomes" id="UP001465976"/>
    </source>
</evidence>
<sequence length="435" mass="46773">MSSSPSATPGSSSSSPRRHSWDASNETEAMLEGSSSTSNVRLLPSPPTLGSSPLSSSSSSSSTVPGDHESFDDILAHARRPTSSLSKRSPLNPNSTPSRRNSAGYVSHRASFTHILRVPSEESRALSMHIPPSAASTRPSTPSSLSSKSPAFPPALGHGSPQRGSMILYRLASDELRSASESSDGTLLAPPRFRNSSLGGGGTGKRDSIASNSRMSISGDSIVSLSSDSKYPVGGSERGLVPYAYDPDEEGEDLLVYEDEEGEDWEFEDKHNEARWNEKLRVSQSNSDPGSSNATHSPEIPREQRKAPLTRQNLYYSSRGVVNATGLIILLFGLLALFIAYPVVSFYNDNTRNFNILNNPRINSTGQAEGDGGDIAAVGQQTPQTGVAAIVDRRYLQEEGSGYEVLDLEELLQSLNDQAGTLPRRSTFRFARHND</sequence>
<feature type="region of interest" description="Disordered" evidence="1">
    <location>
        <begin position="181"/>
        <end position="246"/>
    </location>
</feature>
<name>A0ABR3G1E9_9AGAR</name>
<keyword evidence="2" id="KW-0472">Membrane</keyword>
<dbReference type="EMBL" id="JBAHYK010000011">
    <property type="protein sequence ID" value="KAL0581401.1"/>
    <property type="molecule type" value="Genomic_DNA"/>
</dbReference>
<accession>A0ABR3G1E9</accession>
<feature type="compositionally biased region" description="Polar residues" evidence="1">
    <location>
        <begin position="22"/>
        <end position="40"/>
    </location>
</feature>
<feature type="compositionally biased region" description="Low complexity" evidence="1">
    <location>
        <begin position="48"/>
        <end position="62"/>
    </location>
</feature>
<keyword evidence="2" id="KW-1133">Transmembrane helix</keyword>
<feature type="compositionally biased region" description="Low complexity" evidence="1">
    <location>
        <begin position="216"/>
        <end position="229"/>
    </location>
</feature>
<feature type="compositionally biased region" description="Basic and acidic residues" evidence="1">
    <location>
        <begin position="66"/>
        <end position="76"/>
    </location>
</feature>
<evidence type="ECO:0000256" key="1">
    <source>
        <dbReference type="SAM" id="MobiDB-lite"/>
    </source>
</evidence>
<dbReference type="Proteomes" id="UP001465976">
    <property type="component" value="Unassembled WGS sequence"/>
</dbReference>
<comment type="caution">
    <text evidence="3">The sequence shown here is derived from an EMBL/GenBank/DDBJ whole genome shotgun (WGS) entry which is preliminary data.</text>
</comment>
<feature type="compositionally biased region" description="Low complexity" evidence="1">
    <location>
        <begin position="131"/>
        <end position="150"/>
    </location>
</feature>
<feature type="compositionally biased region" description="Polar residues" evidence="1">
    <location>
        <begin position="81"/>
        <end position="101"/>
    </location>
</feature>
<gene>
    <name evidence="3" type="ORF">V5O48_000665</name>
</gene>
<feature type="region of interest" description="Disordered" evidence="1">
    <location>
        <begin position="1"/>
        <end position="107"/>
    </location>
</feature>
<organism evidence="3 4">
    <name type="scientific">Marasmius crinis-equi</name>
    <dbReference type="NCBI Taxonomy" id="585013"/>
    <lineage>
        <taxon>Eukaryota</taxon>
        <taxon>Fungi</taxon>
        <taxon>Dikarya</taxon>
        <taxon>Basidiomycota</taxon>
        <taxon>Agaricomycotina</taxon>
        <taxon>Agaricomycetes</taxon>
        <taxon>Agaricomycetidae</taxon>
        <taxon>Agaricales</taxon>
        <taxon>Marasmiineae</taxon>
        <taxon>Marasmiaceae</taxon>
        <taxon>Marasmius</taxon>
    </lineage>
</organism>
<proteinExistence type="predicted"/>
<feature type="region of interest" description="Disordered" evidence="1">
    <location>
        <begin position="123"/>
        <end position="160"/>
    </location>
</feature>
<protein>
    <submittedName>
        <fullName evidence="3">Uncharacterized protein</fullName>
    </submittedName>
</protein>
<reference evidence="3 4" key="1">
    <citation type="submission" date="2024-02" db="EMBL/GenBank/DDBJ databases">
        <title>A draft genome for the cacao thread blight pathogen Marasmius crinis-equi.</title>
        <authorList>
            <person name="Cohen S.P."/>
            <person name="Baruah I.K."/>
            <person name="Amoako-Attah I."/>
            <person name="Bukari Y."/>
            <person name="Meinhardt L.W."/>
            <person name="Bailey B.A."/>
        </authorList>
    </citation>
    <scope>NUCLEOTIDE SEQUENCE [LARGE SCALE GENOMIC DNA]</scope>
    <source>
        <strain evidence="3 4">GH-76</strain>
    </source>
</reference>
<keyword evidence="4" id="KW-1185">Reference proteome</keyword>
<feature type="transmembrane region" description="Helical" evidence="2">
    <location>
        <begin position="321"/>
        <end position="344"/>
    </location>
</feature>
<feature type="compositionally biased region" description="Low complexity" evidence="1">
    <location>
        <begin position="1"/>
        <end position="15"/>
    </location>
</feature>
<evidence type="ECO:0000313" key="3">
    <source>
        <dbReference type="EMBL" id="KAL0581401.1"/>
    </source>
</evidence>
<keyword evidence="2" id="KW-0812">Transmembrane</keyword>
<feature type="region of interest" description="Disordered" evidence="1">
    <location>
        <begin position="276"/>
        <end position="306"/>
    </location>
</feature>